<evidence type="ECO:0000313" key="2">
    <source>
        <dbReference type="Proteomes" id="UP000682782"/>
    </source>
</evidence>
<name>A0AC61N5T1_9FIRM</name>
<gene>
    <name evidence="1" type="ORF">JYE49_07850</name>
</gene>
<dbReference type="EMBL" id="CP068393">
    <property type="protein sequence ID" value="QUC65801.1"/>
    <property type="molecule type" value="Genomic_DNA"/>
</dbReference>
<organism evidence="1 2">
    <name type="scientific">Aristaeella hokkaidonensis</name>
    <dbReference type="NCBI Taxonomy" id="3046382"/>
    <lineage>
        <taxon>Bacteria</taxon>
        <taxon>Bacillati</taxon>
        <taxon>Bacillota</taxon>
        <taxon>Clostridia</taxon>
        <taxon>Eubacteriales</taxon>
        <taxon>Aristaeellaceae</taxon>
        <taxon>Aristaeella</taxon>
    </lineage>
</organism>
<protein>
    <submittedName>
        <fullName evidence="1">DNA mismatch repair protein MutS</fullName>
    </submittedName>
</protein>
<sequence>MLTLGFDQIIEQLKEQAVSQAARRLLAETEPILNEGLCYARMEETTAARRVIENTGTPPLAETEGTDTGLTEALQGGMLLPAQLTSIARFCAAVRRLRRYLQNAQVHSAGIASWYTELPDLASLEDEIEHSVREEEVLDDASPALRNLRRQREHTEQGIREKLNQIIFHHKAELADNYITQRGGTFVLPVLKRFQNQFPGRVVDTSGKGSTVFMEPSAVQSMRQALDQLMIDIDTEERRILWELSDRVASQAEPLREAVRVMTDLDMLFARAKLSLEMDARPAELTAERRICLVNARHPLLDRQACVPLSLELAFPDSGIAVTGPNTGGKTVCLKTVGLLTLMAQCGLHIPCAEGTVIGMMDAVFCDIGDSQSISQNLSTFSGHMTNIIRILRHCSRDSLVLLDELGSGTDPAEGSGLAAAILEELLRRGCFFMVTTHDPQIKQWAEQTDQVVPGRMAFDRVSLKPLYHLELGKSGKSCAIEIARRLGMDEGLLSRAKLVAEHGPETIPEPVQHPMHIPSTRLQRLVRKTDSSFERFCMGDSVLLLPDKKNAIVYRPADDDGNVIIQLQGQKLTVRHNRLQLLVPASQLYPPDYDFSIIFDTVANRKAAHTMSRKFDPDAVIVIKEGKQNEE</sequence>
<reference evidence="1" key="1">
    <citation type="submission" date="2021-01" db="EMBL/GenBank/DDBJ databases">
        <title>Complete genome sequence of Clostridiales bacterium R-7.</title>
        <authorList>
            <person name="Mahoney-Kurpe S.C."/>
            <person name="Palevich N."/>
            <person name="Koike S."/>
            <person name="Moon C.D."/>
            <person name="Attwood G.T."/>
        </authorList>
    </citation>
    <scope>NUCLEOTIDE SEQUENCE</scope>
    <source>
        <strain evidence="1">R-7</strain>
    </source>
</reference>
<evidence type="ECO:0000313" key="1">
    <source>
        <dbReference type="EMBL" id="QUC65801.1"/>
    </source>
</evidence>
<dbReference type="Proteomes" id="UP000682782">
    <property type="component" value="Chromosome"/>
</dbReference>
<keyword evidence="2" id="KW-1185">Reference proteome</keyword>
<accession>A0AC61N5T1</accession>
<proteinExistence type="predicted"/>